<proteinExistence type="predicted"/>
<dbReference type="EMBL" id="CP097332">
    <property type="protein sequence ID" value="UQX87664.1"/>
    <property type="molecule type" value="Genomic_DNA"/>
</dbReference>
<keyword evidence="3" id="KW-1185">Reference proteome</keyword>
<keyword evidence="1" id="KW-0472">Membrane</keyword>
<organism evidence="2 3">
    <name type="scientific">Jatrophihabitans telluris</name>
    <dbReference type="NCBI Taxonomy" id="2038343"/>
    <lineage>
        <taxon>Bacteria</taxon>
        <taxon>Bacillati</taxon>
        <taxon>Actinomycetota</taxon>
        <taxon>Actinomycetes</taxon>
        <taxon>Jatrophihabitantales</taxon>
        <taxon>Jatrophihabitantaceae</taxon>
        <taxon>Jatrophihabitans</taxon>
    </lineage>
</organism>
<feature type="transmembrane region" description="Helical" evidence="1">
    <location>
        <begin position="48"/>
        <end position="66"/>
    </location>
</feature>
<reference evidence="2" key="1">
    <citation type="journal article" date="2018" name="Int. J. Syst. Evol. Microbiol.">
        <title>Jatrophihabitans telluris sp. nov., isolated from sediment soil of lava forest wetlands and the emended description of the genus Jatrophihabitans.</title>
        <authorList>
            <person name="Lee K.C."/>
            <person name="Suh M.K."/>
            <person name="Eom M.K."/>
            <person name="Kim K.K."/>
            <person name="Kim J.S."/>
            <person name="Kim D.S."/>
            <person name="Ko S.H."/>
            <person name="Shin Y.K."/>
            <person name="Lee J.S."/>
        </authorList>
    </citation>
    <scope>NUCLEOTIDE SEQUENCE</scope>
    <source>
        <strain evidence="2">N237</strain>
    </source>
</reference>
<name>A0ABY4QVL5_9ACTN</name>
<sequence length="226" mass="24705">MTATEPTPRPAWRRPTPGEPRWIVAGSLLVAIALQTVMPSRFALHPKYLVSAITWVLLAGLVITHPDRMSRRSPRLRTASITLLVVIAAANAVSVVLLIRAIVSGHSLAARQLLLGGGAIWLINVIIFAQVYWEYDRGGPAARAAGSDDVPDLLFPQMGDDTLDPEWEPRFFDYLFVSYTNATAFSPTDTMPLSRWCKVLFMAQSSISLVTVGLIAARAVNILPNT</sequence>
<keyword evidence="1" id="KW-1133">Transmembrane helix</keyword>
<keyword evidence="1" id="KW-0812">Transmembrane</keyword>
<accession>A0ABY4QVL5</accession>
<feature type="transmembrane region" description="Helical" evidence="1">
    <location>
        <begin position="22"/>
        <end position="42"/>
    </location>
</feature>
<evidence type="ECO:0000256" key="1">
    <source>
        <dbReference type="SAM" id="Phobius"/>
    </source>
</evidence>
<feature type="transmembrane region" description="Helical" evidence="1">
    <location>
        <begin position="109"/>
        <end position="133"/>
    </location>
</feature>
<gene>
    <name evidence="2" type="ORF">M6D93_15340</name>
</gene>
<feature type="transmembrane region" description="Helical" evidence="1">
    <location>
        <begin position="199"/>
        <end position="220"/>
    </location>
</feature>
<feature type="transmembrane region" description="Helical" evidence="1">
    <location>
        <begin position="78"/>
        <end position="103"/>
    </location>
</feature>
<dbReference type="Proteomes" id="UP001056336">
    <property type="component" value="Chromosome"/>
</dbReference>
<evidence type="ECO:0000313" key="2">
    <source>
        <dbReference type="EMBL" id="UQX87664.1"/>
    </source>
</evidence>
<protein>
    <submittedName>
        <fullName evidence="2">DUF1345 domain-containing protein</fullName>
    </submittedName>
</protein>
<reference evidence="2" key="2">
    <citation type="submission" date="2022-05" db="EMBL/GenBank/DDBJ databases">
        <authorList>
            <person name="Kim J.-S."/>
            <person name="Lee K."/>
            <person name="Suh M."/>
            <person name="Eom M."/>
            <person name="Kim J.-S."/>
            <person name="Kim D.-S."/>
            <person name="Ko S.-H."/>
            <person name="Shin Y."/>
            <person name="Lee J.-S."/>
        </authorList>
    </citation>
    <scope>NUCLEOTIDE SEQUENCE</scope>
    <source>
        <strain evidence="2">N237</strain>
    </source>
</reference>
<dbReference type="RefSeq" id="WP_249770407.1">
    <property type="nucleotide sequence ID" value="NZ_CP097332.1"/>
</dbReference>
<evidence type="ECO:0000313" key="3">
    <source>
        <dbReference type="Proteomes" id="UP001056336"/>
    </source>
</evidence>